<feature type="region of interest" description="Disordered" evidence="1">
    <location>
        <begin position="1081"/>
        <end position="1106"/>
    </location>
</feature>
<protein>
    <submittedName>
        <fullName evidence="3">TmcB-like protein</fullName>
    </submittedName>
</protein>
<keyword evidence="2" id="KW-0812">Transmembrane</keyword>
<feature type="transmembrane region" description="Helical" evidence="2">
    <location>
        <begin position="261"/>
        <end position="282"/>
    </location>
</feature>
<feature type="compositionally biased region" description="Polar residues" evidence="1">
    <location>
        <begin position="978"/>
        <end position="991"/>
    </location>
</feature>
<gene>
    <name evidence="3" type="ORF">J8273_1642</name>
</gene>
<proteinExistence type="predicted"/>
<feature type="transmembrane region" description="Helical" evidence="2">
    <location>
        <begin position="628"/>
        <end position="650"/>
    </location>
</feature>
<feature type="transmembrane region" description="Helical" evidence="2">
    <location>
        <begin position="868"/>
        <end position="892"/>
    </location>
</feature>
<keyword evidence="4" id="KW-1185">Reference proteome</keyword>
<dbReference type="PANTHER" id="PTHR31600">
    <property type="entry name" value="TINY MACROCYSTS PROTEIN B-RELATED"/>
    <property type="match status" value="1"/>
</dbReference>
<feature type="transmembrane region" description="Helical" evidence="2">
    <location>
        <begin position="202"/>
        <end position="221"/>
    </location>
</feature>
<feature type="region of interest" description="Disordered" evidence="1">
    <location>
        <begin position="969"/>
        <end position="991"/>
    </location>
</feature>
<feature type="transmembrane region" description="Helical" evidence="2">
    <location>
        <begin position="227"/>
        <end position="249"/>
    </location>
</feature>
<dbReference type="InterPro" id="IPR052994">
    <property type="entry name" value="Tiny_macrocysts_regulators"/>
</dbReference>
<reference evidence="3" key="1">
    <citation type="submission" date="2021-05" db="EMBL/GenBank/DDBJ databases">
        <title>A free-living protist that lacks canonical eukaryotic 1 DNA replication and segregation systems.</title>
        <authorList>
            <person name="Salas-Leiva D.E."/>
            <person name="Tromer E.C."/>
            <person name="Curtis B.A."/>
            <person name="Jerlstrom-Hultqvist J."/>
            <person name="Kolisko M."/>
            <person name="Yi Z."/>
            <person name="Salas-Leiva J.S."/>
            <person name="Gallot-Lavallee L."/>
            <person name="Kops G.J.P.L."/>
            <person name="Archibald J.M."/>
            <person name="Simpson A.G.B."/>
            <person name="Roger A.J."/>
        </authorList>
    </citation>
    <scope>NUCLEOTIDE SEQUENCE</scope>
    <source>
        <strain evidence="3">BICM</strain>
    </source>
</reference>
<comment type="caution">
    <text evidence="3">The sequence shown here is derived from an EMBL/GenBank/DDBJ whole genome shotgun (WGS) entry which is preliminary data.</text>
</comment>
<dbReference type="PANTHER" id="PTHR31600:SF2">
    <property type="entry name" value="GAMETE ENRICHED GENE 10 PROTEIN-RELATED"/>
    <property type="match status" value="1"/>
</dbReference>
<evidence type="ECO:0000256" key="2">
    <source>
        <dbReference type="SAM" id="Phobius"/>
    </source>
</evidence>
<evidence type="ECO:0000313" key="4">
    <source>
        <dbReference type="Proteomes" id="UP000717585"/>
    </source>
</evidence>
<name>A0A8J6EB96_9EUKA</name>
<evidence type="ECO:0000313" key="3">
    <source>
        <dbReference type="EMBL" id="KAG9396625.1"/>
    </source>
</evidence>
<feature type="compositionally biased region" description="Basic and acidic residues" evidence="1">
    <location>
        <begin position="1096"/>
        <end position="1105"/>
    </location>
</feature>
<evidence type="ECO:0000256" key="1">
    <source>
        <dbReference type="SAM" id="MobiDB-lite"/>
    </source>
</evidence>
<keyword evidence="2" id="KW-0472">Membrane</keyword>
<feature type="transmembrane region" description="Helical" evidence="2">
    <location>
        <begin position="1361"/>
        <end position="1381"/>
    </location>
</feature>
<dbReference type="Proteomes" id="UP000717585">
    <property type="component" value="Unassembled WGS sequence"/>
</dbReference>
<feature type="transmembrane region" description="Helical" evidence="2">
    <location>
        <begin position="120"/>
        <end position="143"/>
    </location>
</feature>
<dbReference type="EMBL" id="JAHDYR010000005">
    <property type="protein sequence ID" value="KAG9396625.1"/>
    <property type="molecule type" value="Genomic_DNA"/>
</dbReference>
<feature type="transmembrane region" description="Helical" evidence="2">
    <location>
        <begin position="155"/>
        <end position="181"/>
    </location>
</feature>
<feature type="transmembrane region" description="Helical" evidence="2">
    <location>
        <begin position="1130"/>
        <end position="1151"/>
    </location>
</feature>
<organism evidence="3 4">
    <name type="scientific">Carpediemonas membranifera</name>
    <dbReference type="NCBI Taxonomy" id="201153"/>
    <lineage>
        <taxon>Eukaryota</taxon>
        <taxon>Metamonada</taxon>
        <taxon>Carpediemonas-like organisms</taxon>
        <taxon>Carpediemonas</taxon>
    </lineage>
</organism>
<feature type="transmembrane region" description="Helical" evidence="2">
    <location>
        <begin position="20"/>
        <end position="40"/>
    </location>
</feature>
<accession>A0A8J6EB96</accession>
<sequence>MQFTQTVFQLNHLTTTPNKLFTMLTICLLVLDWLQIASFATDQSLLQSTIIGVDISLVQSGLAHTRVGWLMDLIGSNGLLVLGTVILLFFAIFFTVCFFTSRAIQRNQPPNITLVRFIRVTLILTNTAGFIPIFSVIVQLIITYASQVIDNGFDILSLIVVIVFTTLAVTIATQVVFSTLISFPNTLTSKNPLARMHSRVDIVYLIAKIITVTMYQISFFTDRPTVLAVWMGVFVTVTMLAYTVFLPYYNILTTVVRVTALYLILVLISLSFSWTAAIILLAMTPLTLALPVASFYATEGPMIFFRNRMRQIVGDDIYESETVDDLMHTVTRVPLIFPYQAEIAVRYHVWKIQYIQRRIKKIESEAPISLLEFNGAVENDGEFNFRAMPQDVRTRYTQLVEEANREVAFVIRLYQAMLSRWRTRPFPRMAFIHFVACFRPNSLPNAINGAHQIWAKTLSIDNQYFAFVCNKYSTSLQGSSSIMDRLEAQRNLNIINKCQKQLADQLSRFWVLVAQQRTHAMTLPRLNTFVKTINDIQAKMVSTEKLYAKMLRDPTPRLLRAYSNFVALFYRQEVCGEYLKELESTADEIEVVHMNSNGDIVRKKRIGRVTMFEAKTKTASFVSLHIRAFLSIVLIAALFAVSILVTVVSLKMCSFVTWQLITASGVGSCLHLISMALSTLRGTGSPVYLVSAIQCTGPLWQAIAQEVTELYVQATLKPYYGVSIPIYLSNSLEGASEDPYAIFDTVDEGFYSKVSHESIKYMSQVFYHITDFFNAETIAVMDFEGGVTNGTHTDSLYNFITNAISIADNVGTCFVRSDAADIIADCTDGITDDLYSIEYTITEYAMDGLFNVIDQVYTITQMFLTIELLVFIIVFVLFVSLFLFVATTLYVLPLTQGLDFTVTLIQLFTKIPSVTVDEIIADFHKKKVQRRQLAMDTHRESFTDLNAMSERQSIVDDTFELINDNSQLQPVPVPKAESPQSDGALSSDSQKHSVNFNLKTQLLSTGGEFAKRVAANQEAMPQALPPQAPEDIEAESVDSMYSYDTDDNNSEARAIRDIISEAESNEVSIDEDEVAQLELQDVTGPTPAESTDSDSDASHASEKSGVRQNLATRINRKTIQATAAIREIPFLFIWLVLFAAVFLGMTMYAVYNTGDVTQTAHSMFVHYRGLSTLARANQFIASSAWEDLSPAVMNTTVATDSLSGRVMDVLDSVSPFLSGSKDGQVKAITDRAWELSNYPGVVKILTEGILDILAGDHWAEGLYSDAIDFTLHGDSCLRLNPDSCELERPSESFNGLQAFLPVYIAHVDVSITELKSGLLMGPSQTFINETQPLDMLGGSFSLQLSLRSRFIDLIDQTQTNVLVFFGVFVVLLAVFYFFYLYKAIVNLSKVRQQFALTFHSLPRAGIPTEVVEAFLELFPDDEVLDA</sequence>
<feature type="transmembrane region" description="Helical" evidence="2">
    <location>
        <begin position="79"/>
        <end position="99"/>
    </location>
</feature>
<keyword evidence="2" id="KW-1133">Transmembrane helix</keyword>